<dbReference type="EMBL" id="BPLR01006231">
    <property type="protein sequence ID" value="GIY08317.1"/>
    <property type="molecule type" value="Genomic_DNA"/>
</dbReference>
<organism evidence="1 2">
    <name type="scientific">Caerostris extrusa</name>
    <name type="common">Bark spider</name>
    <name type="synonym">Caerostris bankana</name>
    <dbReference type="NCBI Taxonomy" id="172846"/>
    <lineage>
        <taxon>Eukaryota</taxon>
        <taxon>Metazoa</taxon>
        <taxon>Ecdysozoa</taxon>
        <taxon>Arthropoda</taxon>
        <taxon>Chelicerata</taxon>
        <taxon>Arachnida</taxon>
        <taxon>Araneae</taxon>
        <taxon>Araneomorphae</taxon>
        <taxon>Entelegynae</taxon>
        <taxon>Araneoidea</taxon>
        <taxon>Araneidae</taxon>
        <taxon>Caerostris</taxon>
    </lineage>
</organism>
<gene>
    <name evidence="1" type="ORF">CEXT_319201</name>
</gene>
<dbReference type="Proteomes" id="UP001054945">
    <property type="component" value="Unassembled WGS sequence"/>
</dbReference>
<evidence type="ECO:0000313" key="2">
    <source>
        <dbReference type="Proteomes" id="UP001054945"/>
    </source>
</evidence>
<dbReference type="AlphaFoldDB" id="A0AAV4QG93"/>
<name>A0AAV4QG93_CAEEX</name>
<protein>
    <submittedName>
        <fullName evidence="1">Uncharacterized protein</fullName>
    </submittedName>
</protein>
<evidence type="ECO:0000313" key="1">
    <source>
        <dbReference type="EMBL" id="GIY08317.1"/>
    </source>
</evidence>
<keyword evidence="2" id="KW-1185">Reference proteome</keyword>
<accession>A0AAV4QG93</accession>
<sequence length="79" mass="8874">MGITAGKSSPVEAIFKIKESSFGDKETDVRQRERLFELMSGVQSAPIRSLDWKMLTPEWAGRVELRCFSASSSKKIHSL</sequence>
<comment type="caution">
    <text evidence="1">The sequence shown here is derived from an EMBL/GenBank/DDBJ whole genome shotgun (WGS) entry which is preliminary data.</text>
</comment>
<proteinExistence type="predicted"/>
<reference evidence="1 2" key="1">
    <citation type="submission" date="2021-06" db="EMBL/GenBank/DDBJ databases">
        <title>Caerostris extrusa draft genome.</title>
        <authorList>
            <person name="Kono N."/>
            <person name="Arakawa K."/>
        </authorList>
    </citation>
    <scope>NUCLEOTIDE SEQUENCE [LARGE SCALE GENOMIC DNA]</scope>
</reference>